<dbReference type="PANTHER" id="PTHR47074:SF48">
    <property type="entry name" value="POLYNUCLEOTIDYL TRANSFERASE, RIBONUCLEASE H-LIKE SUPERFAMILY PROTEIN"/>
    <property type="match status" value="1"/>
</dbReference>
<protein>
    <recommendedName>
        <fullName evidence="1">RNase H type-1 domain-containing protein</fullName>
    </recommendedName>
</protein>
<dbReference type="PANTHER" id="PTHR47074">
    <property type="entry name" value="BNAC02G40300D PROTEIN"/>
    <property type="match status" value="1"/>
</dbReference>
<dbReference type="SUPFAM" id="SSF53098">
    <property type="entry name" value="Ribonuclease H-like"/>
    <property type="match status" value="1"/>
</dbReference>
<dbReference type="GO" id="GO:0003676">
    <property type="term" value="F:nucleic acid binding"/>
    <property type="evidence" value="ECO:0007669"/>
    <property type="project" value="InterPro"/>
</dbReference>
<dbReference type="InterPro" id="IPR036397">
    <property type="entry name" value="RNaseH_sf"/>
</dbReference>
<dbReference type="InterPro" id="IPR012337">
    <property type="entry name" value="RNaseH-like_sf"/>
</dbReference>
<dbReference type="AlphaFoldDB" id="A0AAE0EE89"/>
<proteinExistence type="predicted"/>
<sequence length="142" mass="15465">MNYISNYRDAMLTGAAAERGDVIPKAVKWEAPRRGVCKLNTDAALDVRLLRTGLGMVIRDHASFIMASKTQRLEANYSPQVAEAMAIFRGITFVVETGIVPIVVESDALAVVNLINTGDQIHAEIGLVVWDIRNLLKSIEGG</sequence>
<evidence type="ECO:0000313" key="2">
    <source>
        <dbReference type="EMBL" id="KAK3225096.1"/>
    </source>
</evidence>
<evidence type="ECO:0000259" key="1">
    <source>
        <dbReference type="Pfam" id="PF13456"/>
    </source>
</evidence>
<comment type="caution">
    <text evidence="2">The sequence shown here is derived from an EMBL/GenBank/DDBJ whole genome shotgun (WGS) entry which is preliminary data.</text>
</comment>
<dbReference type="Proteomes" id="UP001281410">
    <property type="component" value="Unassembled WGS sequence"/>
</dbReference>
<dbReference type="CDD" id="cd06222">
    <property type="entry name" value="RNase_H_like"/>
    <property type="match status" value="1"/>
</dbReference>
<dbReference type="Gene3D" id="3.30.420.10">
    <property type="entry name" value="Ribonuclease H-like superfamily/Ribonuclease H"/>
    <property type="match status" value="1"/>
</dbReference>
<organism evidence="2 3">
    <name type="scientific">Dipteronia sinensis</name>
    <dbReference type="NCBI Taxonomy" id="43782"/>
    <lineage>
        <taxon>Eukaryota</taxon>
        <taxon>Viridiplantae</taxon>
        <taxon>Streptophyta</taxon>
        <taxon>Embryophyta</taxon>
        <taxon>Tracheophyta</taxon>
        <taxon>Spermatophyta</taxon>
        <taxon>Magnoliopsida</taxon>
        <taxon>eudicotyledons</taxon>
        <taxon>Gunneridae</taxon>
        <taxon>Pentapetalae</taxon>
        <taxon>rosids</taxon>
        <taxon>malvids</taxon>
        <taxon>Sapindales</taxon>
        <taxon>Sapindaceae</taxon>
        <taxon>Hippocastanoideae</taxon>
        <taxon>Acereae</taxon>
        <taxon>Dipteronia</taxon>
    </lineage>
</organism>
<reference evidence="2" key="1">
    <citation type="journal article" date="2023" name="Plant J.">
        <title>Genome sequences and population genomics provide insights into the demographic history, inbreeding, and mutation load of two 'living fossil' tree species of Dipteronia.</title>
        <authorList>
            <person name="Feng Y."/>
            <person name="Comes H.P."/>
            <person name="Chen J."/>
            <person name="Zhu S."/>
            <person name="Lu R."/>
            <person name="Zhang X."/>
            <person name="Li P."/>
            <person name="Qiu J."/>
            <person name="Olsen K.M."/>
            <person name="Qiu Y."/>
        </authorList>
    </citation>
    <scope>NUCLEOTIDE SEQUENCE</scope>
    <source>
        <strain evidence="2">NBL</strain>
    </source>
</reference>
<name>A0AAE0EE89_9ROSI</name>
<evidence type="ECO:0000313" key="3">
    <source>
        <dbReference type="Proteomes" id="UP001281410"/>
    </source>
</evidence>
<dbReference type="InterPro" id="IPR002156">
    <property type="entry name" value="RNaseH_domain"/>
</dbReference>
<accession>A0AAE0EE89</accession>
<dbReference type="EMBL" id="JANJYJ010000002">
    <property type="protein sequence ID" value="KAK3225096.1"/>
    <property type="molecule type" value="Genomic_DNA"/>
</dbReference>
<gene>
    <name evidence="2" type="ORF">Dsin_004958</name>
</gene>
<feature type="domain" description="RNase H type-1" evidence="1">
    <location>
        <begin position="40"/>
        <end position="139"/>
    </location>
</feature>
<dbReference type="GO" id="GO:0004523">
    <property type="term" value="F:RNA-DNA hybrid ribonuclease activity"/>
    <property type="evidence" value="ECO:0007669"/>
    <property type="project" value="InterPro"/>
</dbReference>
<dbReference type="InterPro" id="IPR044730">
    <property type="entry name" value="RNase_H-like_dom_plant"/>
</dbReference>
<dbReference type="InterPro" id="IPR052929">
    <property type="entry name" value="RNase_H-like_EbsB-rel"/>
</dbReference>
<dbReference type="Pfam" id="PF13456">
    <property type="entry name" value="RVT_3"/>
    <property type="match status" value="1"/>
</dbReference>
<keyword evidence="3" id="KW-1185">Reference proteome</keyword>